<dbReference type="GO" id="GO:0003677">
    <property type="term" value="F:DNA binding"/>
    <property type="evidence" value="ECO:0007669"/>
    <property type="project" value="InterPro"/>
</dbReference>
<evidence type="ECO:0000256" key="1">
    <source>
        <dbReference type="ARBA" id="ARBA00004147"/>
    </source>
</evidence>
<dbReference type="InterPro" id="IPR035975">
    <property type="entry name" value="E2/EBNA1_C_sf"/>
</dbReference>
<name>A0A1B2RWC0_9PAPI</name>
<evidence type="ECO:0000313" key="7">
    <source>
        <dbReference type="Proteomes" id="UP000131472"/>
    </source>
</evidence>
<reference evidence="6" key="1">
    <citation type="journal article" date="2016" name="J. Virol.">
        <title>Concurrence of Iridovirus, Polyomavirus, and a Unique Member of a New Group of Fish Papillomaviruses in Lymphocystis Disease-Affected Gilthead Sea Bream.</title>
        <authorList>
            <person name="Lopez-Bueno A."/>
            <person name="Mavian C."/>
            <person name="Labella A.M."/>
            <person name="Castro D."/>
            <person name="Borrego J.J."/>
            <person name="Alcami A."/>
            <person name="Alejo A."/>
        </authorList>
    </citation>
    <scope>NUCLEOTIDE SEQUENCE [LARGE SCALE GENOMIC DNA]</scope>
    <source>
        <strain evidence="6">SA9pv</strain>
    </source>
</reference>
<dbReference type="SUPFAM" id="SSF54957">
    <property type="entry name" value="Viral DNA-binding domain"/>
    <property type="match status" value="1"/>
</dbReference>
<keyword evidence="3" id="KW-1048">Host nucleus</keyword>
<dbReference type="Gene3D" id="2.170.200.10">
    <property type="entry name" value="Papillomavirus E2 early protein domain"/>
    <property type="match status" value="1"/>
</dbReference>
<accession>A0A1B2RWC0</accession>
<dbReference type="GeneID" id="28619802"/>
<dbReference type="OrthoDB" id="15886at10239"/>
<dbReference type="GO" id="GO:0006275">
    <property type="term" value="P:regulation of DNA replication"/>
    <property type="evidence" value="ECO:0007669"/>
    <property type="project" value="InterPro"/>
</dbReference>
<dbReference type="EMBL" id="KX643372">
    <property type="protein sequence ID" value="AOC55276.1"/>
    <property type="molecule type" value="Genomic_DNA"/>
</dbReference>
<feature type="domain" description="Papillomavirus E2 N-terminal" evidence="5">
    <location>
        <begin position="26"/>
        <end position="174"/>
    </location>
</feature>
<feature type="compositionally biased region" description="Basic residues" evidence="4">
    <location>
        <begin position="189"/>
        <end position="200"/>
    </location>
</feature>
<keyword evidence="2" id="KW-0244">Early protein</keyword>
<protein>
    <submittedName>
        <fullName evidence="6">E2</fullName>
    </submittedName>
</protein>
<dbReference type="Gene3D" id="3.30.70.330">
    <property type="match status" value="1"/>
</dbReference>
<dbReference type="RefSeq" id="YP_009272701.1">
    <property type="nucleotide sequence ID" value="NC_030839.1"/>
</dbReference>
<dbReference type="Pfam" id="PF00508">
    <property type="entry name" value="PPV_E2_N"/>
    <property type="match status" value="1"/>
</dbReference>
<proteinExistence type="predicted"/>
<dbReference type="GO" id="GO:0003700">
    <property type="term" value="F:DNA-binding transcription factor activity"/>
    <property type="evidence" value="ECO:0007669"/>
    <property type="project" value="InterPro"/>
</dbReference>
<dbReference type="InterPro" id="IPR012677">
    <property type="entry name" value="Nucleotide-bd_a/b_plait_sf"/>
</dbReference>
<dbReference type="Proteomes" id="UP000131472">
    <property type="component" value="Genome"/>
</dbReference>
<dbReference type="SUPFAM" id="SSF51332">
    <property type="entry name" value="E2 regulatory, transactivation domain"/>
    <property type="match status" value="1"/>
</dbReference>
<dbReference type="InterPro" id="IPR042504">
    <property type="entry name" value="Regulatory_protein_E2_N_2"/>
</dbReference>
<feature type="region of interest" description="Disordered" evidence="4">
    <location>
        <begin position="174"/>
        <end position="208"/>
    </location>
</feature>
<dbReference type="GO" id="GO:0016032">
    <property type="term" value="P:viral process"/>
    <property type="evidence" value="ECO:0007669"/>
    <property type="project" value="InterPro"/>
</dbReference>
<dbReference type="GO" id="GO:0042025">
    <property type="term" value="C:host cell nucleus"/>
    <property type="evidence" value="ECO:0007669"/>
    <property type="project" value="UniProtKB-SubCell"/>
</dbReference>
<evidence type="ECO:0000259" key="5">
    <source>
        <dbReference type="Pfam" id="PF00508"/>
    </source>
</evidence>
<dbReference type="InterPro" id="IPR001866">
    <property type="entry name" value="PPV_E2_N"/>
</dbReference>
<evidence type="ECO:0000313" key="6">
    <source>
        <dbReference type="EMBL" id="AOC55276.1"/>
    </source>
</evidence>
<organism evidence="6">
    <name type="scientific">Sparus aurata papillomavirus 1</name>
    <dbReference type="NCBI Taxonomy" id="1885928"/>
    <lineage>
        <taxon>Viruses</taxon>
        <taxon>Monodnaviria</taxon>
        <taxon>Shotokuvirae</taxon>
        <taxon>Cossaviricota</taxon>
        <taxon>Papovaviricetes</taxon>
        <taxon>Zurhausenvirales</taxon>
        <taxon>Papillomaviridae</taxon>
        <taxon>Secondpapillomavirinae</taxon>
        <taxon>Alefpapillomavirus</taxon>
        <taxon>Alefpapillomavirus 1</taxon>
    </lineage>
</organism>
<keyword evidence="7" id="KW-1185">Reference proteome</keyword>
<sequence>MDELLRLERQQFKGRYYVKSLVSGITQLEKEIQYFKACLAYRKEHNLPTHLQQLVFQSKAIQLPSLTVLEHLLKDATELLPVLQRLNASGIASGRFSYHDLQPPAYKANPTNTVKQGGHYNPKGYPTYLALYMHHNQKWHKYIPQSDADGFYFMADQKKVYYYKFKSDYGDFHNDSTPSTSTESPPEKGKKKKKKKAKKAKGPEKGAKTLVPRTVKGGRLGRLLAEARDPPAIEISGAIEVIKGHRRRIKKAGGYKDITGVFHWSKGNPCFIVLFNCEQERTEFLERKTKSQLSLRLCNFM</sequence>
<evidence type="ECO:0000256" key="4">
    <source>
        <dbReference type="SAM" id="MobiDB-lite"/>
    </source>
</evidence>
<evidence type="ECO:0000256" key="2">
    <source>
        <dbReference type="ARBA" id="ARBA00022518"/>
    </source>
</evidence>
<comment type="subcellular location">
    <subcellularLocation>
        <location evidence="1">Host nucleus</location>
    </subcellularLocation>
</comment>
<dbReference type="InterPro" id="IPR036050">
    <property type="entry name" value="Regulatory_protein_E2_N"/>
</dbReference>
<evidence type="ECO:0000256" key="3">
    <source>
        <dbReference type="ARBA" id="ARBA00022562"/>
    </source>
</evidence>
<dbReference type="KEGG" id="vg:28619802"/>